<dbReference type="EMBL" id="VGIR01000031">
    <property type="protein sequence ID" value="MBM3331487.1"/>
    <property type="molecule type" value="Genomic_DNA"/>
</dbReference>
<evidence type="ECO:0000256" key="2">
    <source>
        <dbReference type="SAM" id="Phobius"/>
    </source>
</evidence>
<evidence type="ECO:0000256" key="1">
    <source>
        <dbReference type="SAM" id="MobiDB-lite"/>
    </source>
</evidence>
<dbReference type="InterPro" id="IPR021215">
    <property type="entry name" value="DUF2752"/>
</dbReference>
<dbReference type="Proteomes" id="UP000779900">
    <property type="component" value="Unassembled WGS sequence"/>
</dbReference>
<keyword evidence="2" id="KW-0472">Membrane</keyword>
<name>A0A937XE40_UNCW3</name>
<evidence type="ECO:0000313" key="4">
    <source>
        <dbReference type="Proteomes" id="UP000779900"/>
    </source>
</evidence>
<dbReference type="Pfam" id="PF10825">
    <property type="entry name" value="DUF2752"/>
    <property type="match status" value="1"/>
</dbReference>
<dbReference type="AlphaFoldDB" id="A0A937XE40"/>
<proteinExistence type="predicted"/>
<feature type="region of interest" description="Disordered" evidence="1">
    <location>
        <begin position="1"/>
        <end position="36"/>
    </location>
</feature>
<comment type="caution">
    <text evidence="3">The sequence shown here is derived from an EMBL/GenBank/DDBJ whole genome shotgun (WGS) entry which is preliminary data.</text>
</comment>
<keyword evidence="2" id="KW-1133">Transmembrane helix</keyword>
<sequence>MRHLVAGGRHSDSHGWFEGREGEEATQEVVSGSRRSQESEVRVQKAELRFSRPGIFWQAVLLLSAVIALVTVPPALVERLPSVCLNRHIFGFCPACGSLRALVHLFHGALGPALRHNPNCLLTGPVLLALLFARLRRAALPGR</sequence>
<reference evidence="3" key="1">
    <citation type="submission" date="2019-03" db="EMBL/GenBank/DDBJ databases">
        <title>Lake Tanganyika Metagenome-Assembled Genomes (MAGs).</title>
        <authorList>
            <person name="Tran P."/>
        </authorList>
    </citation>
    <scope>NUCLEOTIDE SEQUENCE</scope>
    <source>
        <strain evidence="3">K_DeepCast_150m_m2_040</strain>
    </source>
</reference>
<protein>
    <submittedName>
        <fullName evidence="3">DUF2752 domain-containing protein</fullName>
    </submittedName>
</protein>
<keyword evidence="2" id="KW-0812">Transmembrane</keyword>
<accession>A0A937XE40</accession>
<organism evidence="3 4">
    <name type="scientific">candidate division WOR-3 bacterium</name>
    <dbReference type="NCBI Taxonomy" id="2052148"/>
    <lineage>
        <taxon>Bacteria</taxon>
        <taxon>Bacteria division WOR-3</taxon>
    </lineage>
</organism>
<feature type="compositionally biased region" description="Basic and acidic residues" evidence="1">
    <location>
        <begin position="9"/>
        <end position="23"/>
    </location>
</feature>
<feature type="transmembrane region" description="Helical" evidence="2">
    <location>
        <begin position="55"/>
        <end position="77"/>
    </location>
</feature>
<evidence type="ECO:0000313" key="3">
    <source>
        <dbReference type="EMBL" id="MBM3331487.1"/>
    </source>
</evidence>
<gene>
    <name evidence="3" type="ORF">FJY68_06495</name>
</gene>